<name>A0A5J6RJR1_9BACT</name>
<evidence type="ECO:0000313" key="2">
    <source>
        <dbReference type="Proteomes" id="UP000509513"/>
    </source>
</evidence>
<protein>
    <submittedName>
        <fullName evidence="1">Transposase, IS630 family</fullName>
    </submittedName>
</protein>
<dbReference type="KEGG" id="acib:ACBT_0059"/>
<dbReference type="Gene3D" id="3.30.420.10">
    <property type="entry name" value="Ribonuclease H-like superfamily/Ribonuclease H"/>
    <property type="match status" value="1"/>
</dbReference>
<dbReference type="InterPro" id="IPR036397">
    <property type="entry name" value="RNaseH_sf"/>
</dbReference>
<dbReference type="Proteomes" id="UP000509513">
    <property type="component" value="Chromosome"/>
</dbReference>
<dbReference type="Pfam" id="PF13592">
    <property type="entry name" value="HTH_33"/>
    <property type="match status" value="1"/>
</dbReference>
<dbReference type="PANTHER" id="PTHR46564:SF1">
    <property type="entry name" value="TRANSPOSASE"/>
    <property type="match status" value="1"/>
</dbReference>
<reference evidence="1 2" key="1">
    <citation type="submission" date="2020-05" db="EMBL/GenBank/DDBJ databases">
        <title>Complete genome sequencing of Campylobacter and Arcobacter type strains.</title>
        <authorList>
            <person name="Miller W.G."/>
            <person name="Yee E."/>
        </authorList>
    </citation>
    <scope>NUCLEOTIDE SEQUENCE [LARGE SCALE GENOMIC DNA]</scope>
    <source>
        <strain evidence="1 2">LMG 21996</strain>
    </source>
</reference>
<dbReference type="InterPro" id="IPR025959">
    <property type="entry name" value="Winged_HTH_dom"/>
</dbReference>
<proteinExistence type="predicted"/>
<dbReference type="SUPFAM" id="SSF46689">
    <property type="entry name" value="Homeodomain-like"/>
    <property type="match status" value="1"/>
</dbReference>
<dbReference type="InterPro" id="IPR047655">
    <property type="entry name" value="Transpos_IS630-like"/>
</dbReference>
<organism evidence="1 2">
    <name type="scientific">Aliarcobacter cibarius</name>
    <dbReference type="NCBI Taxonomy" id="255507"/>
    <lineage>
        <taxon>Bacteria</taxon>
        <taxon>Pseudomonadati</taxon>
        <taxon>Campylobacterota</taxon>
        <taxon>Epsilonproteobacteria</taxon>
        <taxon>Campylobacterales</taxon>
        <taxon>Arcobacteraceae</taxon>
        <taxon>Aliarcobacter</taxon>
    </lineage>
</organism>
<dbReference type="Pfam" id="PF13358">
    <property type="entry name" value="DDE_3"/>
    <property type="match status" value="1"/>
</dbReference>
<dbReference type="EMBL" id="CP054051">
    <property type="protein sequence ID" value="QKJ26056.1"/>
    <property type="molecule type" value="Genomic_DNA"/>
</dbReference>
<dbReference type="GO" id="GO:0003676">
    <property type="term" value="F:nucleic acid binding"/>
    <property type="evidence" value="ECO:0007669"/>
    <property type="project" value="InterPro"/>
</dbReference>
<gene>
    <name evidence="1" type="ORF">ACBT_0059</name>
</gene>
<sequence>MVQFLMEKLDKNDARKVDSKTLQYLRDRAIKLRESGVSNIETASILGLSKITTSRWYSKYKKDGQKALKVQKTGRPKKSGKRLSDEQESRIISMLIDTTPEQLKFKFALWTREAVKQLILRELDVDMPISTVGDYLAKWQFTSKKPIKRAYERKDSATKAWLEIEYPKIKKEAKINNADVWWADETACVSLPSNLKGYAPIGSKIKPILTHTAKKFKVNMISAITNTGKSMFALYDDSIATDNFIDFLEKVIKSNDKKVFMIVDNLRVHHAKKVKEWEEENKDKIKLFYLPPYSPEFNPDEYLNQDYKSNVHKNGLPKNQKELKENTQNYMESLQRNPQKVANFFLHPSVKYAS</sequence>
<dbReference type="AlphaFoldDB" id="A0A5J6RJR1"/>
<evidence type="ECO:0000313" key="1">
    <source>
        <dbReference type="EMBL" id="QKJ26056.1"/>
    </source>
</evidence>
<dbReference type="PANTHER" id="PTHR46564">
    <property type="entry name" value="TRANSPOSASE"/>
    <property type="match status" value="1"/>
</dbReference>
<dbReference type="NCBIfam" id="NF033545">
    <property type="entry name" value="transpos_IS630"/>
    <property type="match status" value="1"/>
</dbReference>
<dbReference type="InterPro" id="IPR038717">
    <property type="entry name" value="Tc1-like_DDE_dom"/>
</dbReference>
<accession>A0A5J6RJR1</accession>
<dbReference type="InterPro" id="IPR009057">
    <property type="entry name" value="Homeodomain-like_sf"/>
</dbReference>